<gene>
    <name evidence="2" type="ORF">LPJ61_005994</name>
</gene>
<dbReference type="Proteomes" id="UP001143981">
    <property type="component" value="Unassembled WGS sequence"/>
</dbReference>
<keyword evidence="1" id="KW-0472">Membrane</keyword>
<accession>A0A9W7Y1H3</accession>
<comment type="caution">
    <text evidence="2">The sequence shown here is derived from an EMBL/GenBank/DDBJ whole genome shotgun (WGS) entry which is preliminary data.</text>
</comment>
<feature type="transmembrane region" description="Helical" evidence="1">
    <location>
        <begin position="68"/>
        <end position="89"/>
    </location>
</feature>
<feature type="transmembrane region" description="Helical" evidence="1">
    <location>
        <begin position="101"/>
        <end position="120"/>
    </location>
</feature>
<organism evidence="2 3">
    <name type="scientific">Coemansia biformis</name>
    <dbReference type="NCBI Taxonomy" id="1286918"/>
    <lineage>
        <taxon>Eukaryota</taxon>
        <taxon>Fungi</taxon>
        <taxon>Fungi incertae sedis</taxon>
        <taxon>Zoopagomycota</taxon>
        <taxon>Kickxellomycotina</taxon>
        <taxon>Kickxellomycetes</taxon>
        <taxon>Kickxellales</taxon>
        <taxon>Kickxellaceae</taxon>
        <taxon>Coemansia</taxon>
    </lineage>
</organism>
<evidence type="ECO:0000313" key="2">
    <source>
        <dbReference type="EMBL" id="KAJ1721815.1"/>
    </source>
</evidence>
<feature type="transmembrane region" description="Helical" evidence="1">
    <location>
        <begin position="27"/>
        <end position="47"/>
    </location>
</feature>
<evidence type="ECO:0000313" key="3">
    <source>
        <dbReference type="Proteomes" id="UP001143981"/>
    </source>
</evidence>
<dbReference type="AlphaFoldDB" id="A0A9W7Y1H3"/>
<keyword evidence="1" id="KW-0812">Transmembrane</keyword>
<keyword evidence="3" id="KW-1185">Reference proteome</keyword>
<reference evidence="2" key="1">
    <citation type="submission" date="2022-07" db="EMBL/GenBank/DDBJ databases">
        <title>Phylogenomic reconstructions and comparative analyses of Kickxellomycotina fungi.</title>
        <authorList>
            <person name="Reynolds N.K."/>
            <person name="Stajich J.E."/>
            <person name="Barry K."/>
            <person name="Grigoriev I.V."/>
            <person name="Crous P."/>
            <person name="Smith M.E."/>
        </authorList>
    </citation>
    <scope>NUCLEOTIDE SEQUENCE</scope>
    <source>
        <strain evidence="2">BCRC 34381</strain>
    </source>
</reference>
<evidence type="ECO:0000256" key="1">
    <source>
        <dbReference type="SAM" id="Phobius"/>
    </source>
</evidence>
<name>A0A9W7Y1H3_9FUNG</name>
<dbReference type="EMBL" id="JANBOI010002446">
    <property type="protein sequence ID" value="KAJ1721815.1"/>
    <property type="molecule type" value="Genomic_DNA"/>
</dbReference>
<sequence length="302" mass="31623">MDVYGAGTLPLWCLGWAQDVCTRGTVLGALAPAAAAIAAWRVLPRAVRRIEDAQHSAACPCGSDNRRWIGPLAVALLCAQALAQAGALWALLARRHGPTEALAAAALLLEWAAVAAAAACQLRAYLTSERRRHYGLFEHPVLAFVCVSLGVDLALAYSAFLRAPPLGAAIPHDDALLLARMAVNATIALLLLGAPDGPVAASGPAADPRLLAVDIAPHRPAPETGASILGNLLFCWASEAIAVGREHQLQPDDLFDPPHQHSQAAVWARFSGSAARGRSLGRRLAATFWPELAVQAVLNPAC</sequence>
<proteinExistence type="predicted"/>
<feature type="non-terminal residue" evidence="2">
    <location>
        <position position="302"/>
    </location>
</feature>
<keyword evidence="1" id="KW-1133">Transmembrane helix</keyword>
<feature type="transmembrane region" description="Helical" evidence="1">
    <location>
        <begin position="141"/>
        <end position="163"/>
    </location>
</feature>
<protein>
    <submittedName>
        <fullName evidence="2">Uncharacterized protein</fullName>
    </submittedName>
</protein>